<evidence type="ECO:0000313" key="2">
    <source>
        <dbReference type="Proteomes" id="UP000682892"/>
    </source>
</evidence>
<dbReference type="Proteomes" id="UP000682892">
    <property type="component" value="Unassembled WGS sequence"/>
</dbReference>
<dbReference type="HOGENOM" id="CLU_053925_0_0_1"/>
<reference evidence="1" key="1">
    <citation type="submission" date="2005-10" db="EMBL/GenBank/DDBJ databases">
        <authorList>
            <person name="Loftus B.J."/>
            <person name="Nene V.M."/>
            <person name="Hannick L.I."/>
            <person name="Bidwell S."/>
            <person name="Haas B."/>
            <person name="Amedeo P."/>
            <person name="Orvis J."/>
            <person name="Wortman J.R."/>
            <person name="White O.R."/>
            <person name="Salzberg S."/>
            <person name="Shumway M."/>
            <person name="Koo H."/>
            <person name="Zhao Y."/>
            <person name="Holmes M."/>
            <person name="Miller J."/>
            <person name="Schatz M."/>
            <person name="Pop M."/>
            <person name="Pai G."/>
            <person name="Utterback T."/>
            <person name="Rogers Y.-H."/>
            <person name="Kravitz S."/>
            <person name="Fraser C.M."/>
        </authorList>
    </citation>
    <scope>NUCLEOTIDE SEQUENCE</scope>
    <source>
        <strain evidence="1">Liverpool</strain>
    </source>
</reference>
<reference evidence="1" key="3">
    <citation type="submission" date="2012-09" db="EMBL/GenBank/DDBJ databases">
        <authorList>
            <consortium name="VectorBase"/>
        </authorList>
    </citation>
    <scope>NUCLEOTIDE SEQUENCE</scope>
    <source>
        <strain evidence="1">Liverpool</strain>
    </source>
</reference>
<feature type="non-terminal residue" evidence="1">
    <location>
        <position position="1"/>
    </location>
</feature>
<organism evidence="1 2">
    <name type="scientific">Aedes aegypti</name>
    <name type="common">Yellowfever mosquito</name>
    <name type="synonym">Culex aegypti</name>
    <dbReference type="NCBI Taxonomy" id="7159"/>
    <lineage>
        <taxon>Eukaryota</taxon>
        <taxon>Metazoa</taxon>
        <taxon>Ecdysozoa</taxon>
        <taxon>Arthropoda</taxon>
        <taxon>Hexapoda</taxon>
        <taxon>Insecta</taxon>
        <taxon>Pterygota</taxon>
        <taxon>Neoptera</taxon>
        <taxon>Endopterygota</taxon>
        <taxon>Diptera</taxon>
        <taxon>Nematocera</taxon>
        <taxon>Culicoidea</taxon>
        <taxon>Culicidae</taxon>
        <taxon>Culicinae</taxon>
        <taxon>Aedini</taxon>
        <taxon>Aedes</taxon>
        <taxon>Stegomyia</taxon>
    </lineage>
</organism>
<gene>
    <name evidence="1" type="ORF">AaeL_AAEL006173</name>
</gene>
<reference evidence="1" key="2">
    <citation type="journal article" date="2007" name="Science">
        <title>Genome sequence of Aedes aegypti, a major arbovirus vector.</title>
        <authorList>
            <person name="Nene V."/>
            <person name="Wortman J.R."/>
            <person name="Lawson D."/>
            <person name="Haas B."/>
            <person name="Kodira C."/>
            <person name="Tu Z.J."/>
            <person name="Loftus B."/>
            <person name="Xi Z."/>
            <person name="Megy K."/>
            <person name="Grabherr M."/>
            <person name="Ren Q."/>
            <person name="Zdobnov E.M."/>
            <person name="Lobo N.F."/>
            <person name="Campbell K.S."/>
            <person name="Brown S.E."/>
            <person name="Bonaldo M.F."/>
            <person name="Zhu J."/>
            <person name="Sinkins S.P."/>
            <person name="Hogenkamp D.G."/>
            <person name="Amedeo P."/>
            <person name="Arensburger P."/>
            <person name="Atkinson P.W."/>
            <person name="Bidwell S."/>
            <person name="Biedler J."/>
            <person name="Birney E."/>
            <person name="Bruggner R.V."/>
            <person name="Costas J."/>
            <person name="Coy M.R."/>
            <person name="Crabtree J."/>
            <person name="Crawford M."/>
            <person name="Debruyn B."/>
            <person name="Decaprio D."/>
            <person name="Eiglmeier K."/>
            <person name="Eisenstadt E."/>
            <person name="El-Dorry H."/>
            <person name="Gelbart W.M."/>
            <person name="Gomes S.L."/>
            <person name="Hammond M."/>
            <person name="Hannick L.I."/>
            <person name="Hogan J.R."/>
            <person name="Holmes M.H."/>
            <person name="Jaffe D."/>
            <person name="Johnston J.S."/>
            <person name="Kennedy R.C."/>
            <person name="Koo H."/>
            <person name="Kravitz S."/>
            <person name="Kriventseva E.V."/>
            <person name="Kulp D."/>
            <person name="Labutti K."/>
            <person name="Lee E."/>
            <person name="Li S."/>
            <person name="Lovin D.D."/>
            <person name="Mao C."/>
            <person name="Mauceli E."/>
            <person name="Menck C.F."/>
            <person name="Miller J.R."/>
            <person name="Montgomery P."/>
            <person name="Mori A."/>
            <person name="Nascimento A.L."/>
            <person name="Naveira H.F."/>
            <person name="Nusbaum C."/>
            <person name="O'leary S."/>
            <person name="Orvis J."/>
            <person name="Pertea M."/>
            <person name="Quesneville H."/>
            <person name="Reidenbach K.R."/>
            <person name="Rogers Y.H."/>
            <person name="Roth C.W."/>
            <person name="Schneider J.R."/>
            <person name="Schatz M."/>
            <person name="Shumway M."/>
            <person name="Stanke M."/>
            <person name="Stinson E.O."/>
            <person name="Tubio J.M."/>
            <person name="Vanzee J.P."/>
            <person name="Verjovski-Almeida S."/>
            <person name="Werner D."/>
            <person name="White O."/>
            <person name="Wyder S."/>
            <person name="Zeng Q."/>
            <person name="Zhao Q."/>
            <person name="Zhao Y."/>
            <person name="Hill C.A."/>
            <person name="Raikhel A.S."/>
            <person name="Soares M.B."/>
            <person name="Knudson D.L."/>
            <person name="Lee N.H."/>
            <person name="Galagan J."/>
            <person name="Salzberg S.L."/>
            <person name="Paulsen I.T."/>
            <person name="Dimopoulos G."/>
            <person name="Collins F.H."/>
            <person name="Birren B."/>
            <person name="Fraser-Liggett C.M."/>
            <person name="Severson D.W."/>
        </authorList>
    </citation>
    <scope>NUCLEOTIDE SEQUENCE [LARGE SCALE GENOMIC DNA]</scope>
    <source>
        <strain evidence="1">Liverpool</strain>
    </source>
</reference>
<dbReference type="PaxDb" id="7159-AAEL006173-PA"/>
<proteinExistence type="predicted"/>
<accession>Q177D0</accession>
<dbReference type="EMBL" id="CH477378">
    <property type="protein sequence ID" value="EAT42262.1"/>
    <property type="molecule type" value="Genomic_DNA"/>
</dbReference>
<dbReference type="AlphaFoldDB" id="Q177D0"/>
<protein>
    <submittedName>
        <fullName evidence="1">AAEL006173-PA</fullName>
    </submittedName>
</protein>
<sequence>TPGQGNKPNICRWHEFRIDCVRESVRPVLNRRCSDRFRSALQDGLPQYGILLYGEAGLAAGDFFWRKACQFQGAGETAGFVIATGYVCLCAKGNIDHQGS</sequence>
<evidence type="ECO:0000313" key="1">
    <source>
        <dbReference type="EMBL" id="EAT42262.1"/>
    </source>
</evidence>
<name>Q177D0_AEDAE</name>